<comment type="caution">
    <text evidence="1">The sequence shown here is derived from an EMBL/GenBank/DDBJ whole genome shotgun (WGS) entry which is preliminary data.</text>
</comment>
<accession>A0A426YY98</accession>
<dbReference type="Gene3D" id="3.90.1150.10">
    <property type="entry name" value="Aspartate Aminotransferase, domain 1"/>
    <property type="match status" value="1"/>
</dbReference>
<dbReference type="EMBL" id="AMZH03009503">
    <property type="protein sequence ID" value="RRT56710.1"/>
    <property type="molecule type" value="Genomic_DNA"/>
</dbReference>
<organism evidence="1 2">
    <name type="scientific">Ensete ventricosum</name>
    <name type="common">Abyssinian banana</name>
    <name type="synonym">Musa ensete</name>
    <dbReference type="NCBI Taxonomy" id="4639"/>
    <lineage>
        <taxon>Eukaryota</taxon>
        <taxon>Viridiplantae</taxon>
        <taxon>Streptophyta</taxon>
        <taxon>Embryophyta</taxon>
        <taxon>Tracheophyta</taxon>
        <taxon>Spermatophyta</taxon>
        <taxon>Magnoliopsida</taxon>
        <taxon>Liliopsida</taxon>
        <taxon>Zingiberales</taxon>
        <taxon>Musaceae</taxon>
        <taxon>Ensete</taxon>
    </lineage>
</organism>
<dbReference type="Proteomes" id="UP000287651">
    <property type="component" value="Unassembled WGS sequence"/>
</dbReference>
<gene>
    <name evidence="1" type="ORF">B296_00042989</name>
</gene>
<name>A0A426YY98_ENSVE</name>
<dbReference type="AlphaFoldDB" id="A0A426YY98"/>
<dbReference type="InterPro" id="IPR015422">
    <property type="entry name" value="PyrdxlP-dep_Trfase_small"/>
</dbReference>
<sequence>MALWDQWVEAALAKLASKNLLRSTRPISLTPAAALFSADAVETFDGPRQWDRSSVEVEMDESAFREWLSELPNPGKSFEPFVFDENVSRKLLLFSGNDYLGLSSHPAVRKAAAKVH</sequence>
<proteinExistence type="predicted"/>
<evidence type="ECO:0000313" key="1">
    <source>
        <dbReference type="EMBL" id="RRT56710.1"/>
    </source>
</evidence>
<evidence type="ECO:0000313" key="2">
    <source>
        <dbReference type="Proteomes" id="UP000287651"/>
    </source>
</evidence>
<reference evidence="1 2" key="1">
    <citation type="journal article" date="2014" name="Agronomy (Basel)">
        <title>A Draft Genome Sequence for Ensete ventricosum, the Drought-Tolerant Tree Against Hunger.</title>
        <authorList>
            <person name="Harrison J."/>
            <person name="Moore K.A."/>
            <person name="Paszkiewicz K."/>
            <person name="Jones T."/>
            <person name="Grant M."/>
            <person name="Ambacheew D."/>
            <person name="Muzemil S."/>
            <person name="Studholme D.J."/>
        </authorList>
    </citation>
    <scope>NUCLEOTIDE SEQUENCE [LARGE SCALE GENOMIC DNA]</scope>
</reference>
<protein>
    <submittedName>
        <fullName evidence="1">Uncharacterized protein</fullName>
    </submittedName>
</protein>